<dbReference type="AlphaFoldDB" id="A0A1Y6CU79"/>
<dbReference type="Pfam" id="PF02517">
    <property type="entry name" value="Rce1-like"/>
    <property type="match status" value="1"/>
</dbReference>
<dbReference type="InterPro" id="IPR003675">
    <property type="entry name" value="Rce1/LyrA-like_dom"/>
</dbReference>
<feature type="transmembrane region" description="Helical" evidence="1">
    <location>
        <begin position="12"/>
        <end position="33"/>
    </location>
</feature>
<feature type="transmembrane region" description="Helical" evidence="1">
    <location>
        <begin position="168"/>
        <end position="191"/>
    </location>
</feature>
<sequence>MPYLPTKTQFLWLATGFEGGLIVLAYGLGWLAAIDPLSAWSLDPGSLLLGLLGTLPLYLLFALSYRFPIAGMREIKEFLVSKLGPLLCRCHWTELLYLGFLAGVSEEILFRGFLQPWFEQDWGWIGGLVFSNMVFALVHWVTPLYGLLAGLTGAYLGWTLDFGGERNLVIPILIHAIYDFLAFLAVAQTYIRRQSA</sequence>
<dbReference type="RefSeq" id="WP_085210748.1">
    <property type="nucleotide sequence ID" value="NZ_FXAM01000001.1"/>
</dbReference>
<accession>A0A1Y6CU79</accession>
<keyword evidence="1" id="KW-1133">Transmembrane helix</keyword>
<keyword evidence="4" id="KW-1185">Reference proteome</keyword>
<evidence type="ECO:0000259" key="2">
    <source>
        <dbReference type="Pfam" id="PF02517"/>
    </source>
</evidence>
<dbReference type="PANTHER" id="PTHR43592">
    <property type="entry name" value="CAAX AMINO TERMINAL PROTEASE"/>
    <property type="match status" value="1"/>
</dbReference>
<dbReference type="PANTHER" id="PTHR43592:SF15">
    <property type="entry name" value="CAAX AMINO TERMINAL PROTEASE FAMILY PROTEIN"/>
    <property type="match status" value="1"/>
</dbReference>
<keyword evidence="1" id="KW-0812">Transmembrane</keyword>
<feature type="domain" description="CAAX prenyl protease 2/Lysostaphin resistance protein A-like" evidence="2">
    <location>
        <begin position="93"/>
        <end position="181"/>
    </location>
</feature>
<organism evidence="3 4">
    <name type="scientific">Methylomagnum ishizawai</name>
    <dbReference type="NCBI Taxonomy" id="1760988"/>
    <lineage>
        <taxon>Bacteria</taxon>
        <taxon>Pseudomonadati</taxon>
        <taxon>Pseudomonadota</taxon>
        <taxon>Gammaproteobacteria</taxon>
        <taxon>Methylococcales</taxon>
        <taxon>Methylococcaceae</taxon>
        <taxon>Methylomagnum</taxon>
    </lineage>
</organism>
<evidence type="ECO:0000313" key="3">
    <source>
        <dbReference type="EMBL" id="SMF93856.1"/>
    </source>
</evidence>
<feature type="transmembrane region" description="Helical" evidence="1">
    <location>
        <begin position="124"/>
        <end position="156"/>
    </location>
</feature>
<keyword evidence="1" id="KW-0472">Membrane</keyword>
<dbReference type="Proteomes" id="UP000192923">
    <property type="component" value="Unassembled WGS sequence"/>
</dbReference>
<protein>
    <recommendedName>
        <fullName evidence="2">CAAX prenyl protease 2/Lysostaphin resistance protein A-like domain-containing protein</fullName>
    </recommendedName>
</protein>
<reference evidence="3 4" key="1">
    <citation type="submission" date="2016-12" db="EMBL/GenBank/DDBJ databases">
        <authorList>
            <person name="Song W.-J."/>
            <person name="Kurnit D.M."/>
        </authorList>
    </citation>
    <scope>NUCLEOTIDE SEQUENCE [LARGE SCALE GENOMIC DNA]</scope>
    <source>
        <strain evidence="3 4">175</strain>
    </source>
</reference>
<dbReference type="GO" id="GO:0080120">
    <property type="term" value="P:CAAX-box protein maturation"/>
    <property type="evidence" value="ECO:0007669"/>
    <property type="project" value="UniProtKB-ARBA"/>
</dbReference>
<dbReference type="GO" id="GO:0004175">
    <property type="term" value="F:endopeptidase activity"/>
    <property type="evidence" value="ECO:0007669"/>
    <property type="project" value="UniProtKB-ARBA"/>
</dbReference>
<gene>
    <name evidence="3" type="ORF">SAMN02949497_1150</name>
</gene>
<evidence type="ECO:0000313" key="4">
    <source>
        <dbReference type="Proteomes" id="UP000192923"/>
    </source>
</evidence>
<dbReference type="OrthoDB" id="118729at2"/>
<proteinExistence type="predicted"/>
<name>A0A1Y6CU79_9GAMM</name>
<feature type="transmembrane region" description="Helical" evidence="1">
    <location>
        <begin position="45"/>
        <end position="65"/>
    </location>
</feature>
<dbReference type="STRING" id="1760988.SAMN02949497_1150"/>
<dbReference type="EMBL" id="FXAM01000001">
    <property type="protein sequence ID" value="SMF93856.1"/>
    <property type="molecule type" value="Genomic_DNA"/>
</dbReference>
<evidence type="ECO:0000256" key="1">
    <source>
        <dbReference type="SAM" id="Phobius"/>
    </source>
</evidence>